<keyword evidence="7" id="KW-0497">Mitogen</keyword>
<dbReference type="EMBL" id="MH551147">
    <property type="protein sequence ID" value="AYV75124.1"/>
    <property type="molecule type" value="mRNA"/>
</dbReference>
<accession>A0A3G4ZL48</accession>
<evidence type="ECO:0000256" key="1">
    <source>
        <dbReference type="ARBA" id="ARBA00004613"/>
    </source>
</evidence>
<sequence>MKTVLLVTVVCVLVSCLHAEEETAAGRRRGKKEPKEGCSGWTWQPCVPVEGDCGLGQRQGTQEGPNCKILSKTIKCRIPCGRRKEYGDCRYRRAPWEECDAETNMESRTLELKRAVKGATCEPEVTQTRPCKGVCKYGRKEATDCNEESNTFTVTKQLKEGDPAICQAEIVKTKRCKNKMEGDDVAVSGRGARKAAKKAARKEARKAARKEKKGKKAEMDGEAATPKGPCQYGAWSEFGECVDNKQTRTRPIMSGAEKRKCQQRATQVRNC</sequence>
<feature type="chain" id="PRO_5018325973" evidence="9">
    <location>
        <begin position="20"/>
        <end position="271"/>
    </location>
</feature>
<evidence type="ECO:0000256" key="7">
    <source>
        <dbReference type="ARBA" id="ARBA00023246"/>
    </source>
</evidence>
<keyword evidence="5 9" id="KW-0732">Signal</keyword>
<keyword evidence="4" id="KW-0358">Heparin-binding</keyword>
<feature type="compositionally biased region" description="Basic residues" evidence="8">
    <location>
        <begin position="191"/>
        <end position="200"/>
    </location>
</feature>
<dbReference type="GO" id="GO:0008083">
    <property type="term" value="F:growth factor activity"/>
    <property type="evidence" value="ECO:0007669"/>
    <property type="project" value="InterPro"/>
</dbReference>
<dbReference type="Pfam" id="PF01091">
    <property type="entry name" value="PTN_MK_C"/>
    <property type="match status" value="1"/>
</dbReference>
<feature type="domain" description="Pleiotrophin/Midkine N-terminal" evidence="11">
    <location>
        <begin position="29"/>
        <end position="85"/>
    </location>
</feature>
<reference evidence="12" key="1">
    <citation type="submission" date="2018-06" db="EMBL/GenBank/DDBJ databases">
        <title>A heparin-binding growth factor gene in amphioxus.</title>
        <authorList>
            <person name="Qu B."/>
        </authorList>
    </citation>
    <scope>NUCLEOTIDE SEQUENCE</scope>
</reference>
<dbReference type="InterPro" id="IPR038130">
    <property type="entry name" value="PTN/MK_C_dom_sf"/>
</dbReference>
<evidence type="ECO:0000256" key="9">
    <source>
        <dbReference type="SAM" id="SignalP"/>
    </source>
</evidence>
<dbReference type="Gene3D" id="2.20.60.10">
    <property type="entry name" value="Pleiotrophin/Midkine, N-terminal domain"/>
    <property type="match status" value="1"/>
</dbReference>
<dbReference type="PROSITE" id="PS51257">
    <property type="entry name" value="PROKAR_LIPOPROTEIN"/>
    <property type="match status" value="1"/>
</dbReference>
<name>A0A3G4ZL48_9BRAN</name>
<dbReference type="SMART" id="SM00193">
    <property type="entry name" value="PTN"/>
    <property type="match status" value="1"/>
</dbReference>
<comment type="similarity">
    <text evidence="2">Belongs to the pleiotrophin family.</text>
</comment>
<dbReference type="PRINTS" id="PR00269">
    <property type="entry name" value="PTNMIDKINE"/>
</dbReference>
<evidence type="ECO:0000256" key="8">
    <source>
        <dbReference type="SAM" id="MobiDB-lite"/>
    </source>
</evidence>
<dbReference type="InterPro" id="IPR020091">
    <property type="entry name" value="PTN/MK_diS_sf"/>
</dbReference>
<feature type="region of interest" description="Disordered" evidence="8">
    <location>
        <begin position="188"/>
        <end position="230"/>
    </location>
</feature>
<proteinExistence type="evidence at transcript level"/>
<dbReference type="GO" id="GO:0008201">
    <property type="term" value="F:heparin binding"/>
    <property type="evidence" value="ECO:0007669"/>
    <property type="project" value="UniProtKB-KW"/>
</dbReference>
<dbReference type="FunFam" id="2.30.90.10:FF:000001">
    <property type="entry name" value="Pleiotrophin"/>
    <property type="match status" value="1"/>
</dbReference>
<dbReference type="FunFam" id="2.20.60.10:FF:000001">
    <property type="entry name" value="Pleiotrophin"/>
    <property type="match status" value="1"/>
</dbReference>
<protein>
    <submittedName>
        <fullName evidence="12">Uncharacterized protein</fullName>
    </submittedName>
</protein>
<evidence type="ECO:0000256" key="4">
    <source>
        <dbReference type="ARBA" id="ARBA00022674"/>
    </source>
</evidence>
<evidence type="ECO:0000259" key="10">
    <source>
        <dbReference type="Pfam" id="PF01091"/>
    </source>
</evidence>
<evidence type="ECO:0000313" key="12">
    <source>
        <dbReference type="EMBL" id="AYV75124.1"/>
    </source>
</evidence>
<keyword evidence="3" id="KW-0964">Secreted</keyword>
<feature type="signal peptide" evidence="9">
    <location>
        <begin position="1"/>
        <end position="19"/>
    </location>
</feature>
<dbReference type="SUPFAM" id="SSF57288">
    <property type="entry name" value="Midkine"/>
    <property type="match status" value="2"/>
</dbReference>
<comment type="subcellular location">
    <subcellularLocation>
        <location evidence="1">Secreted</location>
    </subcellularLocation>
</comment>
<dbReference type="Gene3D" id="2.30.90.10">
    <property type="entry name" value="Heparin-binding Growth Factor, Midkine, Chain A- C-terminal Domain"/>
    <property type="match status" value="2"/>
</dbReference>
<dbReference type="AlphaFoldDB" id="A0A3G4ZL48"/>
<evidence type="ECO:0000256" key="2">
    <source>
        <dbReference type="ARBA" id="ARBA00005403"/>
    </source>
</evidence>
<feature type="region of interest" description="Disordered" evidence="8">
    <location>
        <begin position="248"/>
        <end position="271"/>
    </location>
</feature>
<dbReference type="InterPro" id="IPR037122">
    <property type="entry name" value="PTN/MK_N_dom_sf"/>
</dbReference>
<evidence type="ECO:0000256" key="3">
    <source>
        <dbReference type="ARBA" id="ARBA00022525"/>
    </source>
</evidence>
<evidence type="ECO:0000259" key="11">
    <source>
        <dbReference type="Pfam" id="PF05196"/>
    </source>
</evidence>
<dbReference type="InterPro" id="IPR020089">
    <property type="entry name" value="PTN/MK_N_dom"/>
</dbReference>
<dbReference type="Pfam" id="PF05196">
    <property type="entry name" value="PTN_MK_N"/>
    <property type="match status" value="1"/>
</dbReference>
<feature type="domain" description="Pleiotrophin/Midkine C-terminal" evidence="10">
    <location>
        <begin position="87"/>
        <end position="132"/>
    </location>
</feature>
<keyword evidence="6" id="KW-1015">Disulfide bond</keyword>
<organism evidence="12">
    <name type="scientific">Branchiostoma japonicum</name>
    <name type="common">Japanese lancelet</name>
    <dbReference type="NCBI Taxonomy" id="373177"/>
    <lineage>
        <taxon>Eukaryota</taxon>
        <taxon>Metazoa</taxon>
        <taxon>Chordata</taxon>
        <taxon>Cephalochordata</taxon>
        <taxon>Leptocardii</taxon>
        <taxon>Amphioxiformes</taxon>
        <taxon>Branchiostomatidae</taxon>
        <taxon>Branchiostoma</taxon>
    </lineage>
</organism>
<evidence type="ECO:0000256" key="5">
    <source>
        <dbReference type="ARBA" id="ARBA00022729"/>
    </source>
</evidence>
<dbReference type="GO" id="GO:0051781">
    <property type="term" value="P:positive regulation of cell division"/>
    <property type="evidence" value="ECO:0007669"/>
    <property type="project" value="UniProtKB-KW"/>
</dbReference>
<dbReference type="InterPro" id="IPR020090">
    <property type="entry name" value="PTN/MK_C_dom"/>
</dbReference>
<dbReference type="GO" id="GO:0005576">
    <property type="term" value="C:extracellular region"/>
    <property type="evidence" value="ECO:0007669"/>
    <property type="project" value="UniProtKB-SubCell"/>
</dbReference>
<dbReference type="PANTHER" id="PTHR13850">
    <property type="entry name" value="PLEIOTROPHIN FAMILY MEMBER"/>
    <property type="match status" value="1"/>
</dbReference>
<evidence type="ECO:0000256" key="6">
    <source>
        <dbReference type="ARBA" id="ARBA00023157"/>
    </source>
</evidence>
<dbReference type="InterPro" id="IPR000762">
    <property type="entry name" value="Midkine_heparin-bd_GF"/>
</dbReference>
<dbReference type="PANTHER" id="PTHR13850:SF5">
    <property type="entry name" value="PLEIOTROPHIN_MIDKINE N-TERMINAL DOMAIN-CONTAINING PROTEIN"/>
    <property type="match status" value="1"/>
</dbReference>